<name>A0ABD0MQB1_CIRMR</name>
<reference evidence="1 2" key="1">
    <citation type="submission" date="2024-05" db="EMBL/GenBank/DDBJ databases">
        <title>Genome sequencing and assembly of Indian major carp, Cirrhinus mrigala (Hamilton, 1822).</title>
        <authorList>
            <person name="Mohindra V."/>
            <person name="Chowdhury L.M."/>
            <person name="Lal K."/>
            <person name="Jena J.K."/>
        </authorList>
    </citation>
    <scope>NUCLEOTIDE SEQUENCE [LARGE SCALE GENOMIC DNA]</scope>
    <source>
        <strain evidence="1">CM1030</strain>
        <tissue evidence="1">Blood</tissue>
    </source>
</reference>
<feature type="non-terminal residue" evidence="1">
    <location>
        <position position="70"/>
    </location>
</feature>
<gene>
    <name evidence="1" type="ORF">M9458_051966</name>
</gene>
<accession>A0ABD0MQB1</accession>
<dbReference type="Proteomes" id="UP001529510">
    <property type="component" value="Unassembled WGS sequence"/>
</dbReference>
<dbReference type="AlphaFoldDB" id="A0ABD0MQB1"/>
<evidence type="ECO:0000313" key="2">
    <source>
        <dbReference type="Proteomes" id="UP001529510"/>
    </source>
</evidence>
<dbReference type="EMBL" id="JAMKFB020000189">
    <property type="protein sequence ID" value="KAL0152243.1"/>
    <property type="molecule type" value="Genomic_DNA"/>
</dbReference>
<evidence type="ECO:0000313" key="1">
    <source>
        <dbReference type="EMBL" id="KAL0152243.1"/>
    </source>
</evidence>
<comment type="caution">
    <text evidence="1">The sequence shown here is derived from an EMBL/GenBank/DDBJ whole genome shotgun (WGS) entry which is preliminary data.</text>
</comment>
<sequence>TGKAGHPDTTRKRRIQWSKAEVAAVLKHFKHHIAKGHLASKSECLQCKNAEEPVLKNRSVQNIRDFVRNR</sequence>
<feature type="non-terminal residue" evidence="1">
    <location>
        <position position="1"/>
    </location>
</feature>
<protein>
    <submittedName>
        <fullName evidence="1">Uncharacterized protein</fullName>
    </submittedName>
</protein>
<organism evidence="1 2">
    <name type="scientific">Cirrhinus mrigala</name>
    <name type="common">Mrigala</name>
    <dbReference type="NCBI Taxonomy" id="683832"/>
    <lineage>
        <taxon>Eukaryota</taxon>
        <taxon>Metazoa</taxon>
        <taxon>Chordata</taxon>
        <taxon>Craniata</taxon>
        <taxon>Vertebrata</taxon>
        <taxon>Euteleostomi</taxon>
        <taxon>Actinopterygii</taxon>
        <taxon>Neopterygii</taxon>
        <taxon>Teleostei</taxon>
        <taxon>Ostariophysi</taxon>
        <taxon>Cypriniformes</taxon>
        <taxon>Cyprinidae</taxon>
        <taxon>Labeoninae</taxon>
        <taxon>Labeonini</taxon>
        <taxon>Cirrhinus</taxon>
    </lineage>
</organism>
<proteinExistence type="predicted"/>
<keyword evidence="2" id="KW-1185">Reference proteome</keyword>